<name>A0A059ZWX8_ACICK</name>
<dbReference type="InterPro" id="IPR036291">
    <property type="entry name" value="NAD(P)-bd_dom_sf"/>
</dbReference>
<dbReference type="RefSeq" id="WP_004868390.1">
    <property type="nucleotide sequence ID" value="NZ_CP005986.1"/>
</dbReference>
<gene>
    <name evidence="2" type="ORF">Acaty_c2114</name>
</gene>
<proteinExistence type="predicted"/>
<dbReference type="Proteomes" id="UP000005522">
    <property type="component" value="Chromosome"/>
</dbReference>
<evidence type="ECO:0000259" key="1">
    <source>
        <dbReference type="Pfam" id="PF01370"/>
    </source>
</evidence>
<accession>A0A059ZWX8</accession>
<reference evidence="2 3" key="1">
    <citation type="journal article" date="2009" name="J. Bacteriol.">
        <title>Draft genome sequence of the extremely acidophilic bacterium Acidithiobacillus caldus ATCC 51756 reveals metabolic versatility in the genus Acidithiobacillus.</title>
        <authorList>
            <person name="Valdes J."/>
            <person name="Quatrini R."/>
            <person name="Hallberg K."/>
            <person name="Dopson M."/>
            <person name="Valenzuela P.D."/>
            <person name="Holmes D.S."/>
        </authorList>
    </citation>
    <scope>NUCLEOTIDE SEQUENCE [LARGE SCALE GENOMIC DNA]</scope>
    <source>
        <strain evidence="3">ATCC 51756 / DSM 8584 / KU</strain>
    </source>
</reference>
<dbReference type="Pfam" id="PF01370">
    <property type="entry name" value="Epimerase"/>
    <property type="match status" value="1"/>
</dbReference>
<dbReference type="eggNOG" id="COG0702">
    <property type="taxonomic scope" value="Bacteria"/>
</dbReference>
<sequence length="346" mass="38589">MTHRIAILGGSGFVGRHLAEKLCKEGHSVRVLTRRRERHREDLLVLPGLELVEADVFDPMSLEGQLRDRDVVVNLVGILNEDRRGRQDLPPARHGDFERVHIELPRLVANTCGRLGVRRLLHMSALGASPIAPSAYLRSKGLGEEIVRQAGEDSASLGHFTYLNGPKLLWGRGLKVTSFRPSVIFGEGDSFFNRFADLLRQVPLVIPLAKAQARMQPVWVEDVVSAFVRALDDERTYGQAYDLCGPEVFTLMELVRYTQSQIGTHRAIVGLPDFVAEIQASVLERLPGKLLTRDNLRSLSVDNVCRRNDLKEVFGIDATPIASVVPTYLGGRGNRAARLAEIRQRR</sequence>
<protein>
    <submittedName>
        <fullName evidence="2">NAD-dependent epimerase/dehydratase</fullName>
    </submittedName>
</protein>
<dbReference type="GO" id="GO:0044877">
    <property type="term" value="F:protein-containing complex binding"/>
    <property type="evidence" value="ECO:0007669"/>
    <property type="project" value="TreeGrafter"/>
</dbReference>
<dbReference type="Gene3D" id="3.40.50.720">
    <property type="entry name" value="NAD(P)-binding Rossmann-like Domain"/>
    <property type="match status" value="1"/>
</dbReference>
<organism evidence="2 3">
    <name type="scientific">Acidithiobacillus caldus (strain ATCC 51756 / DSM 8584 / KU)</name>
    <dbReference type="NCBI Taxonomy" id="637389"/>
    <lineage>
        <taxon>Bacteria</taxon>
        <taxon>Pseudomonadati</taxon>
        <taxon>Pseudomonadota</taxon>
        <taxon>Acidithiobacillia</taxon>
        <taxon>Acidithiobacillales</taxon>
        <taxon>Acidithiobacillaceae</taxon>
        <taxon>Acidithiobacillus</taxon>
    </lineage>
</organism>
<dbReference type="PANTHER" id="PTHR12126">
    <property type="entry name" value="NADH-UBIQUINONE OXIDOREDUCTASE 39 KDA SUBUNIT-RELATED"/>
    <property type="match status" value="1"/>
</dbReference>
<dbReference type="KEGG" id="acz:Acaty_c2114"/>
<dbReference type="GeneID" id="92932187"/>
<dbReference type="AlphaFoldDB" id="A0A059ZWX8"/>
<dbReference type="InterPro" id="IPR001509">
    <property type="entry name" value="Epimerase_deHydtase"/>
</dbReference>
<dbReference type="PANTHER" id="PTHR12126:SF11">
    <property type="entry name" value="NADH DEHYDROGENASE [UBIQUINONE] 1 ALPHA SUBCOMPLEX SUBUNIT 9, MITOCHONDRIAL"/>
    <property type="match status" value="1"/>
</dbReference>
<dbReference type="CDD" id="cd05271">
    <property type="entry name" value="NDUFA9_like_SDR_a"/>
    <property type="match status" value="1"/>
</dbReference>
<evidence type="ECO:0000313" key="2">
    <source>
        <dbReference type="EMBL" id="AIA55968.1"/>
    </source>
</evidence>
<dbReference type="InterPro" id="IPR051207">
    <property type="entry name" value="ComplexI_NDUFA9_subunit"/>
</dbReference>
<feature type="domain" description="NAD-dependent epimerase/dehydratase" evidence="1">
    <location>
        <begin position="5"/>
        <end position="236"/>
    </location>
</feature>
<dbReference type="SUPFAM" id="SSF51735">
    <property type="entry name" value="NAD(P)-binding Rossmann-fold domains"/>
    <property type="match status" value="1"/>
</dbReference>
<dbReference type="HOGENOM" id="CLU_007383_6_5_6"/>
<evidence type="ECO:0000313" key="3">
    <source>
        <dbReference type="Proteomes" id="UP000005522"/>
    </source>
</evidence>
<dbReference type="EMBL" id="CP005986">
    <property type="protein sequence ID" value="AIA55968.1"/>
    <property type="molecule type" value="Genomic_DNA"/>
</dbReference>